<dbReference type="RefSeq" id="WP_379702369.1">
    <property type="nucleotide sequence ID" value="NZ_JBHTAT010000001.1"/>
</dbReference>
<dbReference type="InterPro" id="IPR017946">
    <property type="entry name" value="PLC-like_Pdiesterase_TIM-brl"/>
</dbReference>
<protein>
    <submittedName>
        <fullName evidence="2">Glycerophosphodiester phosphodiesterase</fullName>
    </submittedName>
</protein>
<comment type="caution">
    <text evidence="2">The sequence shown here is derived from an EMBL/GenBank/DDBJ whole genome shotgun (WGS) entry which is preliminary data.</text>
</comment>
<dbReference type="Proteomes" id="UP001596434">
    <property type="component" value="Unassembled WGS sequence"/>
</dbReference>
<proteinExistence type="predicted"/>
<dbReference type="PANTHER" id="PTHR46211:SF14">
    <property type="entry name" value="GLYCEROPHOSPHODIESTER PHOSPHODIESTERASE"/>
    <property type="match status" value="1"/>
</dbReference>
<organism evidence="2 3">
    <name type="scientific">Haloplanus litoreus</name>
    <dbReference type="NCBI Taxonomy" id="767515"/>
    <lineage>
        <taxon>Archaea</taxon>
        <taxon>Methanobacteriati</taxon>
        <taxon>Methanobacteriota</taxon>
        <taxon>Stenosarchaea group</taxon>
        <taxon>Halobacteria</taxon>
        <taxon>Halobacteriales</taxon>
        <taxon>Haloferacaceae</taxon>
        <taxon>Haloplanus</taxon>
    </lineage>
</organism>
<keyword evidence="3" id="KW-1185">Reference proteome</keyword>
<dbReference type="InterPro" id="IPR030395">
    <property type="entry name" value="GP_PDE_dom"/>
</dbReference>
<dbReference type="EMBL" id="JBHTAT010000001">
    <property type="protein sequence ID" value="MFC7254161.1"/>
    <property type="molecule type" value="Genomic_DNA"/>
</dbReference>
<dbReference type="PANTHER" id="PTHR46211">
    <property type="entry name" value="GLYCEROPHOSPHORYL DIESTER PHOSPHODIESTERASE"/>
    <property type="match status" value="1"/>
</dbReference>
<dbReference type="PROSITE" id="PS51704">
    <property type="entry name" value="GP_PDE"/>
    <property type="match status" value="1"/>
</dbReference>
<dbReference type="AlphaFoldDB" id="A0ABD5ZUV0"/>
<dbReference type="GeneID" id="96952456"/>
<evidence type="ECO:0000313" key="2">
    <source>
        <dbReference type="EMBL" id="MFC7254161.1"/>
    </source>
</evidence>
<dbReference type="Pfam" id="PF03009">
    <property type="entry name" value="GDPD"/>
    <property type="match status" value="1"/>
</dbReference>
<feature type="domain" description="GP-PDE" evidence="1">
    <location>
        <begin position="2"/>
        <end position="250"/>
    </location>
</feature>
<accession>A0ABD5ZUV0</accession>
<dbReference type="Gene3D" id="3.20.20.190">
    <property type="entry name" value="Phosphatidylinositol (PI) phosphodiesterase"/>
    <property type="match status" value="1"/>
</dbReference>
<evidence type="ECO:0000259" key="1">
    <source>
        <dbReference type="PROSITE" id="PS51704"/>
    </source>
</evidence>
<sequence>MPSVIAHRGFAGINPENTVAAVRTAADRADSVEVDVVACADGTPVVFHDARLDEAEGSRGVTDGAGAVGDLSPGAVTAAEILESGETVPTLAHLVDATAVPLDVELKRPAADHVWRGSLPPGDRETARERWQPFVDRVLDELDDREIRLSSFSAGALAAVRERDPPHSRAVLCRALSTGRTLADRYDADAVHPSLAAMRNADPGAVAAVHDAGRDVNVWTVRTWVEARAAVRAGADGLIADYPGIEQWLGEESG</sequence>
<dbReference type="SUPFAM" id="SSF51695">
    <property type="entry name" value="PLC-like phosphodiesterases"/>
    <property type="match status" value="1"/>
</dbReference>
<name>A0ABD5ZUV0_9EURY</name>
<evidence type="ECO:0000313" key="3">
    <source>
        <dbReference type="Proteomes" id="UP001596434"/>
    </source>
</evidence>
<dbReference type="CDD" id="cd08556">
    <property type="entry name" value="GDPD"/>
    <property type="match status" value="1"/>
</dbReference>
<gene>
    <name evidence="2" type="ORF">ACFQKE_02355</name>
</gene>
<reference evidence="2 3" key="1">
    <citation type="journal article" date="2019" name="Int. J. Syst. Evol. Microbiol.">
        <title>The Global Catalogue of Microorganisms (GCM) 10K type strain sequencing project: providing services to taxonomists for standard genome sequencing and annotation.</title>
        <authorList>
            <consortium name="The Broad Institute Genomics Platform"/>
            <consortium name="The Broad Institute Genome Sequencing Center for Infectious Disease"/>
            <person name="Wu L."/>
            <person name="Ma J."/>
        </authorList>
    </citation>
    <scope>NUCLEOTIDE SEQUENCE [LARGE SCALE GENOMIC DNA]</scope>
    <source>
        <strain evidence="2 3">GX21</strain>
    </source>
</reference>